<keyword evidence="5" id="KW-0547">Nucleotide-binding</keyword>
<evidence type="ECO:0000256" key="8">
    <source>
        <dbReference type="ARBA" id="ARBA00023012"/>
    </source>
</evidence>
<dbReference type="Gene3D" id="3.30.565.10">
    <property type="entry name" value="Histidine kinase-like ATPase, C-terminal domain"/>
    <property type="match status" value="1"/>
</dbReference>
<feature type="domain" description="Histidine kinase" evidence="11">
    <location>
        <begin position="475"/>
        <end position="692"/>
    </location>
</feature>
<dbReference type="STRING" id="1804984.AYM40_29290"/>
<evidence type="ECO:0000256" key="7">
    <source>
        <dbReference type="ARBA" id="ARBA00022840"/>
    </source>
</evidence>
<gene>
    <name evidence="12" type="ORF">AYM40_29290</name>
</gene>
<dbReference type="PROSITE" id="PS50109">
    <property type="entry name" value="HIS_KIN"/>
    <property type="match status" value="1"/>
</dbReference>
<dbReference type="CDD" id="cd00130">
    <property type="entry name" value="PAS"/>
    <property type="match status" value="1"/>
</dbReference>
<proteinExistence type="predicted"/>
<dbReference type="NCBIfam" id="TIGR00229">
    <property type="entry name" value="sensory_box"/>
    <property type="match status" value="1"/>
</dbReference>
<evidence type="ECO:0000313" key="13">
    <source>
        <dbReference type="Proteomes" id="UP000076852"/>
    </source>
</evidence>
<keyword evidence="10" id="KW-1133">Transmembrane helix</keyword>
<keyword evidence="8" id="KW-0902">Two-component regulatory system</keyword>
<dbReference type="PANTHER" id="PTHR43065">
    <property type="entry name" value="SENSOR HISTIDINE KINASE"/>
    <property type="match status" value="1"/>
</dbReference>
<dbReference type="OrthoDB" id="8872837at2"/>
<dbReference type="AlphaFoldDB" id="A0A160FTJ9"/>
<accession>A0A160FTJ9</accession>
<dbReference type="InterPro" id="IPR004358">
    <property type="entry name" value="Sig_transdc_His_kin-like_C"/>
</dbReference>
<dbReference type="PRINTS" id="PR00344">
    <property type="entry name" value="BCTRLSENSOR"/>
</dbReference>
<dbReference type="InterPro" id="IPR033414">
    <property type="entry name" value="Sensor_dom"/>
</dbReference>
<feature type="region of interest" description="Disordered" evidence="9">
    <location>
        <begin position="1"/>
        <end position="30"/>
    </location>
</feature>
<feature type="transmembrane region" description="Helical" evidence="10">
    <location>
        <begin position="58"/>
        <end position="80"/>
    </location>
</feature>
<evidence type="ECO:0000256" key="5">
    <source>
        <dbReference type="ARBA" id="ARBA00022741"/>
    </source>
</evidence>
<dbReference type="Gene3D" id="3.30.450.20">
    <property type="entry name" value="PAS domain"/>
    <property type="match status" value="1"/>
</dbReference>
<dbReference type="InterPro" id="IPR005467">
    <property type="entry name" value="His_kinase_dom"/>
</dbReference>
<keyword evidence="7" id="KW-0067">ATP-binding</keyword>
<keyword evidence="10" id="KW-0472">Membrane</keyword>
<name>A0A160FTJ9_9BURK</name>
<evidence type="ECO:0000259" key="11">
    <source>
        <dbReference type="PROSITE" id="PS50109"/>
    </source>
</evidence>
<dbReference type="Proteomes" id="UP000076852">
    <property type="component" value="Chromosome 2"/>
</dbReference>
<dbReference type="SMART" id="SM00388">
    <property type="entry name" value="HisKA"/>
    <property type="match status" value="1"/>
</dbReference>
<dbReference type="InterPro" id="IPR003661">
    <property type="entry name" value="HisK_dim/P_dom"/>
</dbReference>
<sequence>MPQDQGEAQAEARVKEIGDENDRREGVPDVYTPVPAATAAEPWTALFARMRRGIAARLLIGVLLFSSAVTLLLTAGQLYLDYRYDVNLIEQRLKEVGAGYPGIIGESLWDLDRTHLQIELEGILKLPDMRAVEVRETGTVDPLVVTVGRRQTGSVLTRELPITHVIDGAPRKIGTLYVEATLTGVYQRLLDKGLIILVSQAAKTFLVSLFIIFIFHRLVTRHLAVVAAFASGYDFHRPSTALRLRRRPPAIADELDQVVTSFNELCASLQTAYGNLQKANAELERDIAIRIKNENALRETEQRYRHLFHNMPVALLEMRGNFDMYDGLRAQGISDSGAYLDQHPELFRRLVDAITIEEVNDRSVELFHARDAKELVGSAARFWSESPGTLRRALESRFRGESRFEEEMRVATLDGHVIDVLCTISRLQPISGNSPTLFGLVDITERVRAREKLQQLEADFAHAARVSMLGELTASIAHEIAQPIGAIATCAEASLRWLNRPEPEVAEVLELTRRALADTQRATAIIARIRAMAVREAPHRTLISLDEVIRESLLFLRYEIQSNDVTVSHTFNPGAPKVLADRTQIQQVIVNLAINAMQAMAHAGTVSRKIALSVAIPEPGMLRCTVEDNGPGIGLENFSGLFDRFFTTKDGGLGLGLSISRSIIEAHGGRISVDNETIHRGARFYFTLPTTNAAE</sequence>
<comment type="catalytic activity">
    <reaction evidence="1">
        <text>ATP + protein L-histidine = ADP + protein N-phospho-L-histidine.</text>
        <dbReference type="EC" id="2.7.13.3"/>
    </reaction>
</comment>
<dbReference type="EC" id="2.7.13.3" evidence="2"/>
<evidence type="ECO:0000256" key="3">
    <source>
        <dbReference type="ARBA" id="ARBA00022553"/>
    </source>
</evidence>
<reference evidence="12 13" key="1">
    <citation type="journal article" date="2016" name="Gene">
        <title>PacBio SMRT assembly of a complex multi-replicon genome reveals chlorocatechol degradative operon in a region of genome plasticity.</title>
        <authorList>
            <person name="Ricker N."/>
            <person name="Shen S.Y."/>
            <person name="Goordial J."/>
            <person name="Jin S."/>
            <person name="Fulthorpe R.R."/>
        </authorList>
    </citation>
    <scope>NUCLEOTIDE SEQUENCE [LARGE SCALE GENOMIC DNA]</scope>
    <source>
        <strain evidence="12 13">OLGA172</strain>
    </source>
</reference>
<dbReference type="InterPro" id="IPR036890">
    <property type="entry name" value="HATPase_C_sf"/>
</dbReference>
<evidence type="ECO:0000256" key="2">
    <source>
        <dbReference type="ARBA" id="ARBA00012438"/>
    </source>
</evidence>
<dbReference type="SMART" id="SM00387">
    <property type="entry name" value="HATPase_c"/>
    <property type="match status" value="1"/>
</dbReference>
<dbReference type="InterPro" id="IPR036097">
    <property type="entry name" value="HisK_dim/P_sf"/>
</dbReference>
<keyword evidence="3" id="KW-0597">Phosphoprotein</keyword>
<feature type="compositionally biased region" description="Basic and acidic residues" evidence="9">
    <location>
        <begin position="10"/>
        <end position="27"/>
    </location>
</feature>
<dbReference type="InterPro" id="IPR003594">
    <property type="entry name" value="HATPase_dom"/>
</dbReference>
<dbReference type="SUPFAM" id="SSF55785">
    <property type="entry name" value="PYP-like sensor domain (PAS domain)"/>
    <property type="match status" value="1"/>
</dbReference>
<keyword evidence="6" id="KW-0418">Kinase</keyword>
<evidence type="ECO:0000256" key="6">
    <source>
        <dbReference type="ARBA" id="ARBA00022777"/>
    </source>
</evidence>
<keyword evidence="13" id="KW-1185">Reference proteome</keyword>
<feature type="transmembrane region" description="Helical" evidence="10">
    <location>
        <begin position="194"/>
        <end position="215"/>
    </location>
</feature>
<dbReference type="Gene3D" id="1.10.287.130">
    <property type="match status" value="1"/>
</dbReference>
<dbReference type="Pfam" id="PF02518">
    <property type="entry name" value="HATPase_c"/>
    <property type="match status" value="1"/>
</dbReference>
<keyword evidence="4" id="KW-0808">Transferase</keyword>
<dbReference type="GO" id="GO:0005524">
    <property type="term" value="F:ATP binding"/>
    <property type="evidence" value="ECO:0007669"/>
    <property type="project" value="UniProtKB-KW"/>
</dbReference>
<dbReference type="CDD" id="cd00082">
    <property type="entry name" value="HisKA"/>
    <property type="match status" value="1"/>
</dbReference>
<protein>
    <recommendedName>
        <fullName evidence="2">histidine kinase</fullName>
        <ecNumber evidence="2">2.7.13.3</ecNumber>
    </recommendedName>
</protein>
<dbReference type="EMBL" id="CP014579">
    <property type="protein sequence ID" value="ANB76341.1"/>
    <property type="molecule type" value="Genomic_DNA"/>
</dbReference>
<dbReference type="InterPro" id="IPR035965">
    <property type="entry name" value="PAS-like_dom_sf"/>
</dbReference>
<dbReference type="PANTHER" id="PTHR43065:SF10">
    <property type="entry name" value="PEROXIDE STRESS-ACTIVATED HISTIDINE KINASE MAK3"/>
    <property type="match status" value="1"/>
</dbReference>
<dbReference type="GO" id="GO:0000155">
    <property type="term" value="F:phosphorelay sensor kinase activity"/>
    <property type="evidence" value="ECO:0007669"/>
    <property type="project" value="InterPro"/>
</dbReference>
<keyword evidence="10" id="KW-0812">Transmembrane</keyword>
<evidence type="ECO:0000256" key="1">
    <source>
        <dbReference type="ARBA" id="ARBA00000085"/>
    </source>
</evidence>
<evidence type="ECO:0000256" key="10">
    <source>
        <dbReference type="SAM" id="Phobius"/>
    </source>
</evidence>
<dbReference type="SUPFAM" id="SSF55874">
    <property type="entry name" value="ATPase domain of HSP90 chaperone/DNA topoisomerase II/histidine kinase"/>
    <property type="match status" value="1"/>
</dbReference>
<evidence type="ECO:0000256" key="4">
    <source>
        <dbReference type="ARBA" id="ARBA00022679"/>
    </source>
</evidence>
<evidence type="ECO:0000256" key="9">
    <source>
        <dbReference type="SAM" id="MobiDB-lite"/>
    </source>
</evidence>
<dbReference type="Pfam" id="PF17149">
    <property type="entry name" value="CHASE5"/>
    <property type="match status" value="1"/>
</dbReference>
<evidence type="ECO:0000313" key="12">
    <source>
        <dbReference type="EMBL" id="ANB76341.1"/>
    </source>
</evidence>
<organism evidence="12 13">
    <name type="scientific">Paraburkholderia phytofirmans OLGA172</name>
    <dbReference type="NCBI Taxonomy" id="1417228"/>
    <lineage>
        <taxon>Bacteria</taxon>
        <taxon>Pseudomonadati</taxon>
        <taxon>Pseudomonadota</taxon>
        <taxon>Betaproteobacteria</taxon>
        <taxon>Burkholderiales</taxon>
        <taxon>Burkholderiaceae</taxon>
        <taxon>Paraburkholderia</taxon>
    </lineage>
</organism>
<dbReference type="SUPFAM" id="SSF47384">
    <property type="entry name" value="Homodimeric domain of signal transducing histidine kinase"/>
    <property type="match status" value="1"/>
</dbReference>
<dbReference type="RefSeq" id="WP_063499574.1">
    <property type="nucleotide sequence ID" value="NZ_CP014579.1"/>
</dbReference>
<dbReference type="KEGG" id="buz:AYM40_29290"/>
<dbReference type="InterPro" id="IPR000014">
    <property type="entry name" value="PAS"/>
</dbReference>